<feature type="repeat" description="PPR" evidence="3">
    <location>
        <begin position="181"/>
        <end position="215"/>
    </location>
</feature>
<organism evidence="5 6">
    <name type="scientific">Dorcoceras hygrometricum</name>
    <dbReference type="NCBI Taxonomy" id="472368"/>
    <lineage>
        <taxon>Eukaryota</taxon>
        <taxon>Viridiplantae</taxon>
        <taxon>Streptophyta</taxon>
        <taxon>Embryophyta</taxon>
        <taxon>Tracheophyta</taxon>
        <taxon>Spermatophyta</taxon>
        <taxon>Magnoliopsida</taxon>
        <taxon>eudicotyledons</taxon>
        <taxon>Gunneridae</taxon>
        <taxon>Pentapetalae</taxon>
        <taxon>asterids</taxon>
        <taxon>lamiids</taxon>
        <taxon>Lamiales</taxon>
        <taxon>Gesneriaceae</taxon>
        <taxon>Didymocarpoideae</taxon>
        <taxon>Trichosporeae</taxon>
        <taxon>Loxocarpinae</taxon>
        <taxon>Dorcoceras</taxon>
    </lineage>
</organism>
<sequence>MIFPITNGRVENQHVNFSGHDSFPRVFLSLTVVNGDLPMVSKVPTNLPPHMNVKFIKKYLGLGDLARARQLFDSILKPDVLSWTALISAYTRMGQCEEAIKLYTEIRDSRKVIPDKFVILAAAKTCANSGDLIKAKQIHGDAVMHGYGSDLILGNALIDMYGKCKYLSGAERVFDELCTKDVISWTSFCSCYVACGLPEKALSVFREMGSSKIMPNAMTLSTVIPACSSLKSLNWGREIHGFVIKNGMEDNKFVNCALVDMYANCASIKNAEVLFHNMPNLDTVSWNVIISAYFSNGEFCKALSKFRLMRSQGVLLNATSWNTVIAGCIDSGKPDAALDLFGEMQQLGSEPNQITLTSVLTACAHSENLRQGKEIHVYFVRRCIFEDLVSSTALVLMYAKCGGLEASHRIFSMMSEKDTVAWNTIIIANSMHGRGEEALSLFRKMIDSGAKPNSVTFTGVLSGCSHSQMVDEGITVFDSMSKNYEVEPDSEHYSCIVDVLGRAGCLAEAYKFIQKMPVEPSASAWGALLGACRIYKNVDLARIAANHLFEIEPNNPGNYVLFFNILVTARLWSEASEIRKLMRDRGVRKVPGCSWVEVNNRFYTFVVGDKDNDQIVEIYEFLDDIRRKMKLAGYFPVTEFVLQDLDGEEKEVSLCNHSEKLAVAFGILNLKGQSSIRVFKNLRICGDCHDTIKYISKTVGVKIIMRDSLRFHHFADGLCSCKDFW</sequence>
<accession>A0A2Z7ATS4</accession>
<dbReference type="PANTHER" id="PTHR47926:SF426">
    <property type="entry name" value="TETRATRICOPEPTIDE-LIKE HELICAL DOMAIN SUPERFAMILY, DYW DOMAIN-CONTAINING PROTEIN"/>
    <property type="match status" value="1"/>
</dbReference>
<dbReference type="OrthoDB" id="428658at2759"/>
<comment type="similarity">
    <text evidence="1">Belongs to the PPR family. PCMP-H subfamily.</text>
</comment>
<dbReference type="GO" id="GO:0003723">
    <property type="term" value="F:RNA binding"/>
    <property type="evidence" value="ECO:0007669"/>
    <property type="project" value="InterPro"/>
</dbReference>
<dbReference type="SUPFAM" id="SSF48452">
    <property type="entry name" value="TPR-like"/>
    <property type="match status" value="2"/>
</dbReference>
<dbReference type="FunFam" id="1.25.40.10:FF:000031">
    <property type="entry name" value="Pentatricopeptide repeat-containing protein mitochondrial"/>
    <property type="match status" value="1"/>
</dbReference>
<feature type="domain" description="DYW" evidence="4">
    <location>
        <begin position="633"/>
        <end position="725"/>
    </location>
</feature>
<evidence type="ECO:0000259" key="4">
    <source>
        <dbReference type="Pfam" id="PF14432"/>
    </source>
</evidence>
<dbReference type="EMBL" id="KV011915">
    <property type="protein sequence ID" value="KZV25245.1"/>
    <property type="molecule type" value="Genomic_DNA"/>
</dbReference>
<dbReference type="InterPro" id="IPR046848">
    <property type="entry name" value="E_motif"/>
</dbReference>
<evidence type="ECO:0000256" key="1">
    <source>
        <dbReference type="ARBA" id="ARBA00006643"/>
    </source>
</evidence>
<dbReference type="PANTHER" id="PTHR47926">
    <property type="entry name" value="PENTATRICOPEPTIDE REPEAT-CONTAINING PROTEIN"/>
    <property type="match status" value="1"/>
</dbReference>
<dbReference type="GO" id="GO:0008270">
    <property type="term" value="F:zinc ion binding"/>
    <property type="evidence" value="ECO:0007669"/>
    <property type="project" value="InterPro"/>
</dbReference>
<dbReference type="NCBIfam" id="TIGR00756">
    <property type="entry name" value="PPR"/>
    <property type="match status" value="6"/>
</dbReference>
<feature type="repeat" description="PPR" evidence="3">
    <location>
        <begin position="418"/>
        <end position="452"/>
    </location>
</feature>
<dbReference type="InterPro" id="IPR011990">
    <property type="entry name" value="TPR-like_helical_dom_sf"/>
</dbReference>
<protein>
    <submittedName>
        <fullName evidence="5">Pentatricopeptide repeat-containing protein chloroplastic-like</fullName>
    </submittedName>
</protein>
<dbReference type="Pfam" id="PF14432">
    <property type="entry name" value="DYW_deaminase"/>
    <property type="match status" value="1"/>
</dbReference>
<dbReference type="InterPro" id="IPR018247">
    <property type="entry name" value="EF_Hand_1_Ca_BS"/>
</dbReference>
<dbReference type="InterPro" id="IPR046960">
    <property type="entry name" value="PPR_At4g14850-like_plant"/>
</dbReference>
<dbReference type="PROSITE" id="PS51375">
    <property type="entry name" value="PPR"/>
    <property type="match status" value="5"/>
</dbReference>
<feature type="repeat" description="PPR" evidence="3">
    <location>
        <begin position="79"/>
        <end position="113"/>
    </location>
</feature>
<dbReference type="FunFam" id="1.25.40.10:FF:000366">
    <property type="entry name" value="Pentatricopeptide (PPR) repeat-containing protein"/>
    <property type="match status" value="1"/>
</dbReference>
<keyword evidence="6" id="KW-1185">Reference proteome</keyword>
<evidence type="ECO:0000256" key="2">
    <source>
        <dbReference type="ARBA" id="ARBA00022737"/>
    </source>
</evidence>
<dbReference type="Pfam" id="PF13041">
    <property type="entry name" value="PPR_2"/>
    <property type="match status" value="3"/>
</dbReference>
<dbReference type="InterPro" id="IPR032867">
    <property type="entry name" value="DYW_dom"/>
</dbReference>
<dbReference type="AlphaFoldDB" id="A0A2Z7ATS4"/>
<name>A0A2Z7ATS4_9LAMI</name>
<proteinExistence type="inferred from homology"/>
<evidence type="ECO:0000256" key="3">
    <source>
        <dbReference type="PROSITE-ProRule" id="PRU00708"/>
    </source>
</evidence>
<dbReference type="Pfam" id="PF20431">
    <property type="entry name" value="E_motif"/>
    <property type="match status" value="1"/>
</dbReference>
<dbReference type="Pfam" id="PF01535">
    <property type="entry name" value="PPR"/>
    <property type="match status" value="3"/>
</dbReference>
<feature type="repeat" description="PPR" evidence="3">
    <location>
        <begin position="282"/>
        <end position="316"/>
    </location>
</feature>
<dbReference type="FunFam" id="1.25.40.10:FF:000393">
    <property type="entry name" value="Pentatricopeptide repeat-containing protein At1g20230"/>
    <property type="match status" value="1"/>
</dbReference>
<dbReference type="Proteomes" id="UP000250235">
    <property type="component" value="Unassembled WGS sequence"/>
</dbReference>
<feature type="repeat" description="PPR" evidence="3">
    <location>
        <begin position="317"/>
        <end position="351"/>
    </location>
</feature>
<keyword evidence="2" id="KW-0677">Repeat</keyword>
<reference evidence="5 6" key="1">
    <citation type="journal article" date="2015" name="Proc. Natl. Acad. Sci. U.S.A.">
        <title>The resurrection genome of Boea hygrometrica: A blueprint for survival of dehydration.</title>
        <authorList>
            <person name="Xiao L."/>
            <person name="Yang G."/>
            <person name="Zhang L."/>
            <person name="Yang X."/>
            <person name="Zhao S."/>
            <person name="Ji Z."/>
            <person name="Zhou Q."/>
            <person name="Hu M."/>
            <person name="Wang Y."/>
            <person name="Chen M."/>
            <person name="Xu Y."/>
            <person name="Jin H."/>
            <person name="Xiao X."/>
            <person name="Hu G."/>
            <person name="Bao F."/>
            <person name="Hu Y."/>
            <person name="Wan P."/>
            <person name="Li L."/>
            <person name="Deng X."/>
            <person name="Kuang T."/>
            <person name="Xiang C."/>
            <person name="Zhu J.K."/>
            <person name="Oliver M.J."/>
            <person name="He Y."/>
        </authorList>
    </citation>
    <scope>NUCLEOTIDE SEQUENCE [LARGE SCALE GENOMIC DNA]</scope>
    <source>
        <strain evidence="6">cv. XS01</strain>
    </source>
</reference>
<evidence type="ECO:0000313" key="6">
    <source>
        <dbReference type="Proteomes" id="UP000250235"/>
    </source>
</evidence>
<dbReference type="Gene3D" id="1.25.40.10">
    <property type="entry name" value="Tetratricopeptide repeat domain"/>
    <property type="match status" value="4"/>
</dbReference>
<evidence type="ECO:0000313" key="5">
    <source>
        <dbReference type="EMBL" id="KZV25245.1"/>
    </source>
</evidence>
<dbReference type="InterPro" id="IPR002885">
    <property type="entry name" value="PPR_rpt"/>
</dbReference>
<dbReference type="FunFam" id="1.25.40.10:FF:000073">
    <property type="entry name" value="Pentatricopeptide repeat-containing protein chloroplastic"/>
    <property type="match status" value="1"/>
</dbReference>
<gene>
    <name evidence="5" type="ORF">F511_29657</name>
</gene>
<dbReference type="GO" id="GO:0009451">
    <property type="term" value="P:RNA modification"/>
    <property type="evidence" value="ECO:0007669"/>
    <property type="project" value="InterPro"/>
</dbReference>
<dbReference type="PROSITE" id="PS00018">
    <property type="entry name" value="EF_HAND_1"/>
    <property type="match status" value="1"/>
</dbReference>